<dbReference type="Pfam" id="PF02801">
    <property type="entry name" value="Ketoacyl-synt_C"/>
    <property type="match status" value="1"/>
</dbReference>
<dbReference type="GO" id="GO:0004312">
    <property type="term" value="F:fatty acid synthase activity"/>
    <property type="evidence" value="ECO:0007669"/>
    <property type="project" value="TreeGrafter"/>
</dbReference>
<dbReference type="CDD" id="cd00833">
    <property type="entry name" value="PKS"/>
    <property type="match status" value="1"/>
</dbReference>
<sequence>MPDSGEEPAEATEKDQWTELDFRLVEIVNQEPVDPLPEVLEANPGAQKLEVDGKRGQVLSWIEEQGKYLVETFDGDQAPVPWDHLREYEPPDPEAGGFHVAMPRSDFRAEYFPMELAEALESKLYCVIQATSTPGARKSAARNLVEREEKWTRIMPDMEPAYMGQNPGGKKILWLSHSDEHDDDPSVEHGLAEADRVLTTLSGFLGPICPSLGFEAIHRTNAFVHARCSSRGEEEELLEAFWEPTYKITAEEMQAHLSFKYRRKLCMMYFVNGSGGTLTLHPSYKGWDDIKISCQENQIVVFRHDICDYTFWPEGKQFCVQAWILRAPQAGEVGISSADKTDRYNEAIDMIPDGPGYGTSPESVDCMSLACRYPGVVWAPEDYWNLLSVGCDGGLKIPNSRWDHDLYYDPNPETMTPGKAYAQHFGMLEIDALANFESTFFGIPEDEAECIDPPCRVMLEVGYDCLYRGGWTRKKLEGSTIGTCYGTAESEFAGMLMAGFWGAKKKARIGLMPAMTCSRLQYCFSIKGPTSTAETACSSALSATCVMHHWMRPQMPDQFQKRTMCAQVPYGLAGGLNAAFNANTMIGFCGAHMLSIQGRCFTFDQGGDGFLRAEGIGAMFYKTSHGEDHARLSMLVASQMNQDGRSASLTAPHGPSQQECIRHSLREANIPPLKIQMQELHGTGTALGDPIEVGALRATMMMFQGDVREHPLVKTSSKSNIGHTELCAGLCGIIKCVLMGIYCTACPNNHIRLLNPHIDSNAYPVYFCTEAVDQGRNEGYGGVSSFGFGGSNARGDIWARSLAGPRNTDPGAPRAQLTADRIFIWGEVSKQSAPLLRLGSHLDTALDNLQDYDDAYMVGEQPTDEDELFVVGSFNGWSAPEKMTYVEEFGSYIFAMPLGEACVEQFQFCMNKNEYFKIFPATKFAKSQDAIVLGPGIAPAGNSWVVDGRPQGLPSGTIFHISLQWELETRKKIVTWEPSLDQYMTELAAELQPFRHRYHVLGSWTNWKPVEMLPAAGEKPGTFETTVRIGIMRHEEFRFRRDGDKLQSIYPARVRDEARGEATPIWVWTQAGVQCIKHDAAKYGHPQAGAAFTPDHLALASKGDLRPDIVAVPGSKAWNDQAKIFEQSLKGASKSDDPTKDGQLDLEGLAKMGIITNSGSEGVPVNGPDHLGEEKHWILTGAMGDAVKIMLRVWDGEITLTTANAKTGIRTWTNQQAALRRKWFVTATWNDWGFSPMQSEGVNVHYIRVVVPSSQMVAFQIVADEDTAQTIHPDMALTDQLMSPAVGPDAKGEGLFWGLGVASGATVEIKLDLSQTDRRKVVTWTVT</sequence>
<protein>
    <recommendedName>
        <fullName evidence="4">Ketosynthase family 3 (KS3) domain-containing protein</fullName>
    </recommendedName>
</protein>
<keyword evidence="3" id="KW-0808">Transferase</keyword>
<dbReference type="InterPro" id="IPR014030">
    <property type="entry name" value="Ketoacyl_synth_N"/>
</dbReference>
<feature type="domain" description="Ketosynthase family 3 (KS3)" evidence="4">
    <location>
        <begin position="361"/>
        <end position="799"/>
    </location>
</feature>
<keyword evidence="1" id="KW-0596">Phosphopantetheine</keyword>
<dbReference type="SMART" id="SM00825">
    <property type="entry name" value="PKS_KS"/>
    <property type="match status" value="1"/>
</dbReference>
<dbReference type="NCBIfam" id="TIGR04556">
    <property type="entry name" value="PKS_assoc"/>
    <property type="match status" value="1"/>
</dbReference>
<name>A0A7S4VPJ4_9DINO</name>
<dbReference type="InterPro" id="IPR016039">
    <property type="entry name" value="Thiolase-like"/>
</dbReference>
<dbReference type="SUPFAM" id="SSF53901">
    <property type="entry name" value="Thiolase-like"/>
    <property type="match status" value="1"/>
</dbReference>
<keyword evidence="2" id="KW-0597">Phosphoprotein</keyword>
<organism evidence="5">
    <name type="scientific">Alexandrium monilatum</name>
    <dbReference type="NCBI Taxonomy" id="311494"/>
    <lineage>
        <taxon>Eukaryota</taxon>
        <taxon>Sar</taxon>
        <taxon>Alveolata</taxon>
        <taxon>Dinophyceae</taxon>
        <taxon>Gonyaulacales</taxon>
        <taxon>Pyrocystaceae</taxon>
        <taxon>Alexandrium</taxon>
    </lineage>
</organism>
<dbReference type="InterPro" id="IPR050091">
    <property type="entry name" value="PKS_NRPS_Biosynth_Enz"/>
</dbReference>
<dbReference type="GO" id="GO:0006633">
    <property type="term" value="P:fatty acid biosynthetic process"/>
    <property type="evidence" value="ECO:0007669"/>
    <property type="project" value="TreeGrafter"/>
</dbReference>
<evidence type="ECO:0000256" key="2">
    <source>
        <dbReference type="ARBA" id="ARBA00022553"/>
    </source>
</evidence>
<evidence type="ECO:0000313" key="5">
    <source>
        <dbReference type="EMBL" id="CAE4623479.1"/>
    </source>
</evidence>
<reference evidence="5" key="1">
    <citation type="submission" date="2021-01" db="EMBL/GenBank/DDBJ databases">
        <authorList>
            <person name="Corre E."/>
            <person name="Pelletier E."/>
            <person name="Niang G."/>
            <person name="Scheremetjew M."/>
            <person name="Finn R."/>
            <person name="Kale V."/>
            <person name="Holt S."/>
            <person name="Cochrane G."/>
            <person name="Meng A."/>
            <person name="Brown T."/>
            <person name="Cohen L."/>
        </authorList>
    </citation>
    <scope>NUCLEOTIDE SEQUENCE</scope>
    <source>
        <strain evidence="5">CCMP3105</strain>
    </source>
</reference>
<accession>A0A7S4VPJ4</accession>
<gene>
    <name evidence="5" type="ORF">AMON00008_LOCUS39751</name>
</gene>
<dbReference type="InterPro" id="IPR014031">
    <property type="entry name" value="Ketoacyl_synth_C"/>
</dbReference>
<evidence type="ECO:0000256" key="3">
    <source>
        <dbReference type="RuleBase" id="RU003694"/>
    </source>
</evidence>
<comment type="similarity">
    <text evidence="3">Belongs to the thiolase-like superfamily. Beta-ketoacyl-ACP synthases family.</text>
</comment>
<evidence type="ECO:0000259" key="4">
    <source>
        <dbReference type="PROSITE" id="PS52004"/>
    </source>
</evidence>
<dbReference type="Gene3D" id="3.40.47.10">
    <property type="match status" value="1"/>
</dbReference>
<dbReference type="Pfam" id="PF00109">
    <property type="entry name" value="ketoacyl-synt"/>
    <property type="match status" value="1"/>
</dbReference>
<dbReference type="InterPro" id="IPR020841">
    <property type="entry name" value="PKS_Beta-ketoAc_synthase_dom"/>
</dbReference>
<proteinExistence type="inferred from homology"/>
<dbReference type="PANTHER" id="PTHR43775:SF37">
    <property type="entry name" value="SI:DKEY-61P9.11"/>
    <property type="match status" value="1"/>
</dbReference>
<dbReference type="InterPro" id="IPR030834">
    <property type="entry name" value="PKS_assoc_dom"/>
</dbReference>
<evidence type="ECO:0000256" key="1">
    <source>
        <dbReference type="ARBA" id="ARBA00022450"/>
    </source>
</evidence>
<dbReference type="PANTHER" id="PTHR43775">
    <property type="entry name" value="FATTY ACID SYNTHASE"/>
    <property type="match status" value="1"/>
</dbReference>
<dbReference type="EMBL" id="HBNR01056521">
    <property type="protein sequence ID" value="CAE4623479.1"/>
    <property type="molecule type" value="Transcribed_RNA"/>
</dbReference>
<dbReference type="PROSITE" id="PS52004">
    <property type="entry name" value="KS3_2"/>
    <property type="match status" value="1"/>
</dbReference>